<sequence>MLTDVPKMTLRPAGMLQKPDIVRTLCRHLSAGPLPSEDEYTKHDSAILKERRQRQKDLLQVAVLCRSTSEIALDELWRSIDDFTHILYVFQAYDRGKNMFTDELTDVDKARYDVYASRVRELRVGKIEDVHATVWFAFLTHGGPQRPLLPNLERMAGFKINSNSLCYIMLFSPTVRQLELQVESQVEPGVARMVVNAAKPALASVLRLSISDKSSVTPSAIPFWELKQLQQLHIASPMHFTDTIIRPLATFAHLVHLELQIHSIPEPGGTEAQPGFRGLRSLSLKGSLRHVCAFMVATKPPALELLNIETTHLCPGDAGGRNSFERLQGTLPPSLRTFSATLSCENMHGYGSCDQFPNSSALLAPLLTAENLQRISIAIDDQDYLLTDTTLAEVQDTWPQLVQFKVSTPKPHVVENQRQHWHPPVVIVPIKVGRGSRSEYRRPTPPKPPSIKTLAIFAHAHPKLEELVLPTIDLRAVPALDTVPLLSHGLRHFGICSLAGGVGLIDHAHALDMLFPNLDLRDARRLSATGPRQHEKDRNAELQLLLLALQTGRTSEPARRMRATARVGERDGGGGASLGGDPHTIELVEPEEDKGQPATGRTATVGGRNTDVRAGQWWPAPALPPPGPLVNVVVRRSPDSWGSDGYASEHEHIYRIPTRPPSAGSSR</sequence>
<dbReference type="EMBL" id="JAPEVG010000039">
    <property type="protein sequence ID" value="KAJ8490144.1"/>
    <property type="molecule type" value="Genomic_DNA"/>
</dbReference>
<dbReference type="Proteomes" id="UP001215151">
    <property type="component" value="Unassembled WGS sequence"/>
</dbReference>
<gene>
    <name evidence="2" type="ORF">ONZ51_g2489</name>
</gene>
<dbReference type="SUPFAM" id="SSF52047">
    <property type="entry name" value="RNI-like"/>
    <property type="match status" value="1"/>
</dbReference>
<name>A0AAD7XET8_9APHY</name>
<feature type="region of interest" description="Disordered" evidence="1">
    <location>
        <begin position="555"/>
        <end position="609"/>
    </location>
</feature>
<keyword evidence="3" id="KW-1185">Reference proteome</keyword>
<protein>
    <submittedName>
        <fullName evidence="2">Uncharacterized protein</fullName>
    </submittedName>
</protein>
<comment type="caution">
    <text evidence="2">The sequence shown here is derived from an EMBL/GenBank/DDBJ whole genome shotgun (WGS) entry which is preliminary data.</text>
</comment>
<proteinExistence type="predicted"/>
<evidence type="ECO:0000256" key="1">
    <source>
        <dbReference type="SAM" id="MobiDB-lite"/>
    </source>
</evidence>
<organism evidence="2 3">
    <name type="scientific">Trametes cubensis</name>
    <dbReference type="NCBI Taxonomy" id="1111947"/>
    <lineage>
        <taxon>Eukaryota</taxon>
        <taxon>Fungi</taxon>
        <taxon>Dikarya</taxon>
        <taxon>Basidiomycota</taxon>
        <taxon>Agaricomycotina</taxon>
        <taxon>Agaricomycetes</taxon>
        <taxon>Polyporales</taxon>
        <taxon>Polyporaceae</taxon>
        <taxon>Trametes</taxon>
    </lineage>
</organism>
<accession>A0AAD7XET8</accession>
<evidence type="ECO:0000313" key="2">
    <source>
        <dbReference type="EMBL" id="KAJ8490144.1"/>
    </source>
</evidence>
<dbReference type="AlphaFoldDB" id="A0AAD7XET8"/>
<reference evidence="2" key="1">
    <citation type="submission" date="2022-11" db="EMBL/GenBank/DDBJ databases">
        <title>Genome Sequence of Cubamyces cubensis.</title>
        <authorList>
            <person name="Buettner E."/>
        </authorList>
    </citation>
    <scope>NUCLEOTIDE SEQUENCE</scope>
    <source>
        <strain evidence="2">MPL-01</strain>
    </source>
</reference>
<feature type="region of interest" description="Disordered" evidence="1">
    <location>
        <begin position="637"/>
        <end position="667"/>
    </location>
</feature>
<evidence type="ECO:0000313" key="3">
    <source>
        <dbReference type="Proteomes" id="UP001215151"/>
    </source>
</evidence>